<dbReference type="Proteomes" id="UP000658258">
    <property type="component" value="Unassembled WGS sequence"/>
</dbReference>
<name>A0ABQ3I4J6_9BACT</name>
<evidence type="ECO:0000313" key="2">
    <source>
        <dbReference type="EMBL" id="GHE63514.1"/>
    </source>
</evidence>
<dbReference type="InterPro" id="IPR025665">
    <property type="entry name" value="Beta-barrel_OMP_2"/>
</dbReference>
<sequence length="196" mass="22417">MFGQESYSRFYQAGPVAKLLTAKMTLDNSEIDLAEGGSEIGYQFGFFFRANVENVYVQPSVLLSKIKTQLVFLNYDNVPNFNPRADFEFNTLELPVDIGYRIGNLRLQMGPSFSILLSGHRSFLNEIEKVSDSYNRTSMMWHFGLGGDFDRVMIDINYEFGLSKTGESLGRLLGREFIPKQRQWVISVGLNFLNDY</sequence>
<reference evidence="3" key="1">
    <citation type="journal article" date="2019" name="Int. J. Syst. Evol. Microbiol.">
        <title>The Global Catalogue of Microorganisms (GCM) 10K type strain sequencing project: providing services to taxonomists for standard genome sequencing and annotation.</title>
        <authorList>
            <consortium name="The Broad Institute Genomics Platform"/>
            <consortium name="The Broad Institute Genome Sequencing Center for Infectious Disease"/>
            <person name="Wu L."/>
            <person name="Ma J."/>
        </authorList>
    </citation>
    <scope>NUCLEOTIDE SEQUENCE [LARGE SCALE GENOMIC DNA]</scope>
    <source>
        <strain evidence="3">CGMCC 1.15111</strain>
    </source>
</reference>
<protein>
    <recommendedName>
        <fullName evidence="1">Outer membrane protein beta-barrel domain-containing protein</fullName>
    </recommendedName>
</protein>
<evidence type="ECO:0000313" key="3">
    <source>
        <dbReference type="Proteomes" id="UP000658258"/>
    </source>
</evidence>
<dbReference type="EMBL" id="BNAG01000002">
    <property type="protein sequence ID" value="GHE63514.1"/>
    <property type="molecule type" value="Genomic_DNA"/>
</dbReference>
<organism evidence="2 3">
    <name type="scientific">Roseivirga thermotolerans</name>
    <dbReference type="NCBI Taxonomy" id="1758176"/>
    <lineage>
        <taxon>Bacteria</taxon>
        <taxon>Pseudomonadati</taxon>
        <taxon>Bacteroidota</taxon>
        <taxon>Cytophagia</taxon>
        <taxon>Cytophagales</taxon>
        <taxon>Roseivirgaceae</taxon>
        <taxon>Roseivirga</taxon>
    </lineage>
</organism>
<accession>A0ABQ3I4J6</accession>
<comment type="caution">
    <text evidence="2">The sequence shown here is derived from an EMBL/GenBank/DDBJ whole genome shotgun (WGS) entry which is preliminary data.</text>
</comment>
<keyword evidence="3" id="KW-1185">Reference proteome</keyword>
<proteinExistence type="predicted"/>
<dbReference type="Pfam" id="PF13568">
    <property type="entry name" value="OMP_b-brl_2"/>
    <property type="match status" value="1"/>
</dbReference>
<evidence type="ECO:0000259" key="1">
    <source>
        <dbReference type="Pfam" id="PF13568"/>
    </source>
</evidence>
<feature type="domain" description="Outer membrane protein beta-barrel" evidence="1">
    <location>
        <begin position="29"/>
        <end position="165"/>
    </location>
</feature>
<gene>
    <name evidence="2" type="ORF">GCM10011340_18580</name>
</gene>